<gene>
    <name evidence="1" type="ORF">N7468_009262</name>
</gene>
<dbReference type="GeneID" id="83205861"/>
<evidence type="ECO:0000313" key="1">
    <source>
        <dbReference type="EMBL" id="KAJ5220058.1"/>
    </source>
</evidence>
<accession>A0A9W9NK08</accession>
<keyword evidence="2" id="KW-1185">Reference proteome</keyword>
<evidence type="ECO:0000313" key="2">
    <source>
        <dbReference type="Proteomes" id="UP001150941"/>
    </source>
</evidence>
<reference evidence="1" key="2">
    <citation type="journal article" date="2023" name="IMA Fungus">
        <title>Comparative genomic study of the Penicillium genus elucidates a diverse pangenome and 15 lateral gene transfer events.</title>
        <authorList>
            <person name="Petersen C."/>
            <person name="Sorensen T."/>
            <person name="Nielsen M.R."/>
            <person name="Sondergaard T.E."/>
            <person name="Sorensen J.L."/>
            <person name="Fitzpatrick D.A."/>
            <person name="Frisvad J.C."/>
            <person name="Nielsen K.L."/>
        </authorList>
    </citation>
    <scope>NUCLEOTIDE SEQUENCE</scope>
    <source>
        <strain evidence="1">IBT 19713</strain>
    </source>
</reference>
<sequence length="124" mass="13802">MKAPRNDQRRSSGFRRIVSRRIAEVAHSGARAIGQVLRMWQYNAGIGSEHLSPEFALICSNQERTRVESIMPEPEQRASMSSLPTASSAPVDPLRCIGPVRKELLLSPHILSLLRTGESPQVSW</sequence>
<reference evidence="1" key="1">
    <citation type="submission" date="2022-11" db="EMBL/GenBank/DDBJ databases">
        <authorList>
            <person name="Petersen C."/>
        </authorList>
    </citation>
    <scope>NUCLEOTIDE SEQUENCE</scope>
    <source>
        <strain evidence="1">IBT 19713</strain>
    </source>
</reference>
<dbReference type="EMBL" id="JAPQKS010000007">
    <property type="protein sequence ID" value="KAJ5220058.1"/>
    <property type="molecule type" value="Genomic_DNA"/>
</dbReference>
<comment type="caution">
    <text evidence="1">The sequence shown here is derived from an EMBL/GenBank/DDBJ whole genome shotgun (WGS) entry which is preliminary data.</text>
</comment>
<name>A0A9W9NK08_9EURO</name>
<dbReference type="Proteomes" id="UP001150941">
    <property type="component" value="Unassembled WGS sequence"/>
</dbReference>
<dbReference type="RefSeq" id="XP_058326888.1">
    <property type="nucleotide sequence ID" value="XM_058478558.1"/>
</dbReference>
<dbReference type="AlphaFoldDB" id="A0A9W9NK08"/>
<protein>
    <submittedName>
        <fullName evidence="1">Uncharacterized protein</fullName>
    </submittedName>
</protein>
<proteinExistence type="predicted"/>
<organism evidence="1 2">
    <name type="scientific">Penicillium chermesinum</name>
    <dbReference type="NCBI Taxonomy" id="63820"/>
    <lineage>
        <taxon>Eukaryota</taxon>
        <taxon>Fungi</taxon>
        <taxon>Dikarya</taxon>
        <taxon>Ascomycota</taxon>
        <taxon>Pezizomycotina</taxon>
        <taxon>Eurotiomycetes</taxon>
        <taxon>Eurotiomycetidae</taxon>
        <taxon>Eurotiales</taxon>
        <taxon>Aspergillaceae</taxon>
        <taxon>Penicillium</taxon>
    </lineage>
</organism>